<name>A0A9N9XVE8_PHYSR</name>
<keyword evidence="1" id="KW-0472">Membrane</keyword>
<dbReference type="AlphaFoldDB" id="A0A9N9XVE8"/>
<keyword evidence="3" id="KW-1185">Reference proteome</keyword>
<feature type="transmembrane region" description="Helical" evidence="1">
    <location>
        <begin position="12"/>
        <end position="35"/>
    </location>
</feature>
<evidence type="ECO:0000313" key="3">
    <source>
        <dbReference type="Proteomes" id="UP001153712"/>
    </source>
</evidence>
<sequence length="142" mass="15809">MISPAVWLHSWLNVGLVVGSCLIVVFVVVLCICCIPRRDFSQSGVGVHLFKKHSRSLVAEKNKNYKSNDLLGNFDSKVEESIECKEIKSSNKTYSDLDSYDDYKGDAGVYLSNESLSSFYSAYPLTISKSTSRESFVSMLSV</sequence>
<gene>
    <name evidence="2" type="ORF">PHYEVI_LOCUS9823</name>
</gene>
<reference evidence="2" key="1">
    <citation type="submission" date="2022-01" db="EMBL/GenBank/DDBJ databases">
        <authorList>
            <person name="King R."/>
        </authorList>
    </citation>
    <scope>NUCLEOTIDE SEQUENCE</scope>
</reference>
<proteinExistence type="predicted"/>
<protein>
    <submittedName>
        <fullName evidence="2">Uncharacterized protein</fullName>
    </submittedName>
</protein>
<evidence type="ECO:0000256" key="1">
    <source>
        <dbReference type="SAM" id="Phobius"/>
    </source>
</evidence>
<evidence type="ECO:0000313" key="2">
    <source>
        <dbReference type="EMBL" id="CAG9863537.1"/>
    </source>
</evidence>
<organism evidence="2 3">
    <name type="scientific">Phyllotreta striolata</name>
    <name type="common">Striped flea beetle</name>
    <name type="synonym">Crioceris striolata</name>
    <dbReference type="NCBI Taxonomy" id="444603"/>
    <lineage>
        <taxon>Eukaryota</taxon>
        <taxon>Metazoa</taxon>
        <taxon>Ecdysozoa</taxon>
        <taxon>Arthropoda</taxon>
        <taxon>Hexapoda</taxon>
        <taxon>Insecta</taxon>
        <taxon>Pterygota</taxon>
        <taxon>Neoptera</taxon>
        <taxon>Endopterygota</taxon>
        <taxon>Coleoptera</taxon>
        <taxon>Polyphaga</taxon>
        <taxon>Cucujiformia</taxon>
        <taxon>Chrysomeloidea</taxon>
        <taxon>Chrysomelidae</taxon>
        <taxon>Galerucinae</taxon>
        <taxon>Alticini</taxon>
        <taxon>Phyllotreta</taxon>
    </lineage>
</organism>
<keyword evidence="1" id="KW-1133">Transmembrane helix</keyword>
<accession>A0A9N9XVE8</accession>
<dbReference type="EMBL" id="OU900099">
    <property type="protein sequence ID" value="CAG9863537.1"/>
    <property type="molecule type" value="Genomic_DNA"/>
</dbReference>
<dbReference type="Proteomes" id="UP001153712">
    <property type="component" value="Chromosome 6"/>
</dbReference>
<keyword evidence="1" id="KW-0812">Transmembrane</keyword>